<sequence>MACQGGGIGGLGVGAVEGDQQQGRQEPEGGAHGGGVESGSDVGGGKPHRRAAWRRAVTPPRQPDESGVTAHLKQSEKNRDGFDTPAAAGAGTMKAMFNTFPEGAPS</sequence>
<feature type="region of interest" description="Disordered" evidence="1">
    <location>
        <begin position="1"/>
        <end position="88"/>
    </location>
</feature>
<reference evidence="3" key="1">
    <citation type="journal article" date="2019" name="Int. J. Syst. Evol. Microbiol.">
        <title>The Global Catalogue of Microorganisms (GCM) 10K type strain sequencing project: providing services to taxonomists for standard genome sequencing and annotation.</title>
        <authorList>
            <consortium name="The Broad Institute Genomics Platform"/>
            <consortium name="The Broad Institute Genome Sequencing Center for Infectious Disease"/>
            <person name="Wu L."/>
            <person name="Ma J."/>
        </authorList>
    </citation>
    <scope>NUCLEOTIDE SEQUENCE [LARGE SCALE GENOMIC DNA]</scope>
    <source>
        <strain evidence="3">NBRC 109341</strain>
    </source>
</reference>
<name>A0ABQ6C4Z1_9BURK</name>
<gene>
    <name evidence="2" type="ORF">GCM10007935_12400</name>
</gene>
<feature type="compositionally biased region" description="Gly residues" evidence="1">
    <location>
        <begin position="30"/>
        <end position="45"/>
    </location>
</feature>
<dbReference type="Proteomes" id="UP001156903">
    <property type="component" value="Unassembled WGS sequence"/>
</dbReference>
<organism evidence="2 3">
    <name type="scientific">Hydrogenophaga electricum</name>
    <dbReference type="NCBI Taxonomy" id="1230953"/>
    <lineage>
        <taxon>Bacteria</taxon>
        <taxon>Pseudomonadati</taxon>
        <taxon>Pseudomonadota</taxon>
        <taxon>Betaproteobacteria</taxon>
        <taxon>Burkholderiales</taxon>
        <taxon>Comamonadaceae</taxon>
        <taxon>Hydrogenophaga</taxon>
    </lineage>
</organism>
<dbReference type="EMBL" id="BSPB01000006">
    <property type="protein sequence ID" value="GLS13810.1"/>
    <property type="molecule type" value="Genomic_DNA"/>
</dbReference>
<protein>
    <submittedName>
        <fullName evidence="2">Uncharacterized protein</fullName>
    </submittedName>
</protein>
<feature type="compositionally biased region" description="Gly residues" evidence="1">
    <location>
        <begin position="1"/>
        <end position="15"/>
    </location>
</feature>
<accession>A0ABQ6C4Z1</accession>
<feature type="compositionally biased region" description="Basic and acidic residues" evidence="1">
    <location>
        <begin position="73"/>
        <end position="82"/>
    </location>
</feature>
<evidence type="ECO:0000256" key="1">
    <source>
        <dbReference type="SAM" id="MobiDB-lite"/>
    </source>
</evidence>
<evidence type="ECO:0000313" key="2">
    <source>
        <dbReference type="EMBL" id="GLS13810.1"/>
    </source>
</evidence>
<evidence type="ECO:0000313" key="3">
    <source>
        <dbReference type="Proteomes" id="UP001156903"/>
    </source>
</evidence>
<comment type="caution">
    <text evidence="2">The sequence shown here is derived from an EMBL/GenBank/DDBJ whole genome shotgun (WGS) entry which is preliminary data.</text>
</comment>
<proteinExistence type="predicted"/>
<keyword evidence="3" id="KW-1185">Reference proteome</keyword>